<evidence type="ECO:0000313" key="2">
    <source>
        <dbReference type="Proteomes" id="UP000326354"/>
    </source>
</evidence>
<dbReference type="RefSeq" id="WP_151968802.1">
    <property type="nucleotide sequence ID" value="NZ_AP019860.1"/>
</dbReference>
<dbReference type="EMBL" id="AP019860">
    <property type="protein sequence ID" value="BBM84662.1"/>
    <property type="molecule type" value="Genomic_DNA"/>
</dbReference>
<accession>A0A5S9F3M8</accession>
<protein>
    <submittedName>
        <fullName evidence="1">Uncharacterized protein</fullName>
    </submittedName>
</protein>
<dbReference type="Proteomes" id="UP000326354">
    <property type="component" value="Chromosome"/>
</dbReference>
<keyword evidence="2" id="KW-1185">Reference proteome</keyword>
<proteinExistence type="predicted"/>
<dbReference type="KEGG" id="uam:UABAM_03023"/>
<dbReference type="AlphaFoldDB" id="A0A5S9F3M8"/>
<sequence>MKKIRIEFYPEFKMSPLSFWVHKNLDGEAWIYATKFEPELPPPVPGKGYPMLIVSVLGMEIFFSSVEEIEHFLDVFQQKNMPTSLKLSKLRSENSGPNQHWLSRFPSHLKSWSKRQKIIPVVQQGLQKFKDLYN</sequence>
<reference evidence="1 2" key="1">
    <citation type="submission" date="2019-08" db="EMBL/GenBank/DDBJ databases">
        <title>Complete genome sequence of Candidatus Uab amorphum.</title>
        <authorList>
            <person name="Shiratori T."/>
            <person name="Suzuki S."/>
            <person name="Kakizawa Y."/>
            <person name="Ishida K."/>
        </authorList>
    </citation>
    <scope>NUCLEOTIDE SEQUENCE [LARGE SCALE GENOMIC DNA]</scope>
    <source>
        <strain evidence="1 2">SRT547</strain>
    </source>
</reference>
<gene>
    <name evidence="1" type="ORF">UABAM_03023</name>
</gene>
<dbReference type="OrthoDB" id="1144299at2"/>
<evidence type="ECO:0000313" key="1">
    <source>
        <dbReference type="EMBL" id="BBM84662.1"/>
    </source>
</evidence>
<name>A0A5S9F3M8_UABAM</name>
<organism evidence="1 2">
    <name type="scientific">Uabimicrobium amorphum</name>
    <dbReference type="NCBI Taxonomy" id="2596890"/>
    <lineage>
        <taxon>Bacteria</taxon>
        <taxon>Pseudomonadati</taxon>
        <taxon>Planctomycetota</taxon>
        <taxon>Candidatus Uabimicrobiia</taxon>
        <taxon>Candidatus Uabimicrobiales</taxon>
        <taxon>Candidatus Uabimicrobiaceae</taxon>
        <taxon>Candidatus Uabimicrobium</taxon>
    </lineage>
</organism>